<dbReference type="OrthoDB" id="9780918at2"/>
<proteinExistence type="inferred from homology"/>
<dbReference type="Proteomes" id="UP000317544">
    <property type="component" value="Chromosome"/>
</dbReference>
<reference evidence="9 10" key="1">
    <citation type="journal article" date="2019" name="Proc. Natl. Acad. Sci. U.S.A.">
        <title>Exaggeration and cooption of innate immunity for social defense.</title>
        <authorList>
            <person name="Kutsukake M."/>
            <person name="Moriyama M."/>
            <person name="Shigenobu S."/>
            <person name="Meng X.-Y."/>
            <person name="Nikoh N."/>
            <person name="Noda C."/>
            <person name="Kobayashi S."/>
            <person name="Fukatsu T."/>
        </authorList>
    </citation>
    <scope>NUCLEOTIDE SEQUENCE [LARGE SCALE GENOMIC DNA]</scope>
    <source>
        <strain evidence="9 10">Nmo</strain>
    </source>
</reference>
<evidence type="ECO:0000256" key="6">
    <source>
        <dbReference type="ARBA" id="ARBA00023136"/>
    </source>
</evidence>
<evidence type="ECO:0000256" key="5">
    <source>
        <dbReference type="ARBA" id="ARBA00022989"/>
    </source>
</evidence>
<dbReference type="EMBL" id="AP019379">
    <property type="protein sequence ID" value="BBI01126.1"/>
    <property type="molecule type" value="Genomic_DNA"/>
</dbReference>
<dbReference type="AlphaFoldDB" id="A0A455T9W3"/>
<comment type="similarity">
    <text evidence="2 7">Belongs to the DedA family.</text>
</comment>
<organism evidence="9 10">
    <name type="scientific">Buchnera aphidicola</name>
    <name type="common">Nipponaphis monzeni</name>
    <dbReference type="NCBI Taxonomy" id="2495405"/>
    <lineage>
        <taxon>Bacteria</taxon>
        <taxon>Pseudomonadati</taxon>
        <taxon>Pseudomonadota</taxon>
        <taxon>Gammaproteobacteria</taxon>
        <taxon>Enterobacterales</taxon>
        <taxon>Erwiniaceae</taxon>
        <taxon>Buchnera</taxon>
    </lineage>
</organism>
<keyword evidence="3 7" id="KW-1003">Cell membrane</keyword>
<evidence type="ECO:0000259" key="8">
    <source>
        <dbReference type="Pfam" id="PF09335"/>
    </source>
</evidence>
<dbReference type="GO" id="GO:0005886">
    <property type="term" value="C:plasma membrane"/>
    <property type="evidence" value="ECO:0007669"/>
    <property type="project" value="UniProtKB-SubCell"/>
</dbReference>
<name>A0A455T9W3_9GAMM</name>
<keyword evidence="6 7" id="KW-0472">Membrane</keyword>
<accession>A0A455T9W3</accession>
<feature type="transmembrane region" description="Helical" evidence="7">
    <location>
        <begin position="140"/>
        <end position="164"/>
    </location>
</feature>
<feature type="transmembrane region" description="Helical" evidence="7">
    <location>
        <begin position="176"/>
        <end position="196"/>
    </location>
</feature>
<keyword evidence="4 7" id="KW-0812">Transmembrane</keyword>
<evidence type="ECO:0000256" key="2">
    <source>
        <dbReference type="ARBA" id="ARBA00010792"/>
    </source>
</evidence>
<feature type="transmembrane region" description="Helical" evidence="7">
    <location>
        <begin position="105"/>
        <end position="120"/>
    </location>
</feature>
<evidence type="ECO:0000256" key="1">
    <source>
        <dbReference type="ARBA" id="ARBA00004651"/>
    </source>
</evidence>
<dbReference type="PANTHER" id="PTHR30353">
    <property type="entry name" value="INNER MEMBRANE PROTEIN DEDA-RELATED"/>
    <property type="match status" value="1"/>
</dbReference>
<comment type="subcellular location">
    <subcellularLocation>
        <location evidence="1 7">Cell membrane</location>
        <topology evidence="1 7">Multi-pass membrane protein</topology>
    </subcellularLocation>
</comment>
<evidence type="ECO:0000313" key="9">
    <source>
        <dbReference type="EMBL" id="BBI01126.1"/>
    </source>
</evidence>
<keyword evidence="5 7" id="KW-1133">Transmembrane helix</keyword>
<evidence type="ECO:0000256" key="3">
    <source>
        <dbReference type="ARBA" id="ARBA00022475"/>
    </source>
</evidence>
<sequence>MESWLTYFTTQSLEYSLIIIVIVSFLESFAFVGLLLPGIVLMTALGTLIGQEKVSFYPAWISGFIGCLLGDWISFYIGCVFKSWLHNLFFFKKHFIILKKIKKSLYYYSFLTIFIGRFIGPTRPLVPIISGMLQLPLKKFILPNILGCLFWPPVYFFPGIFTGLLMHTPYINRNNYFLPILIIVLIVTWIGFWLIWRWKQLEHNKFKYFNISKKNLLVFAVIMLIIGISGLILIQFCKEMFILRQLIWKILFTM</sequence>
<feature type="transmembrane region" description="Helical" evidence="7">
    <location>
        <begin position="216"/>
        <end position="237"/>
    </location>
</feature>
<protein>
    <recommendedName>
        <fullName evidence="8">VTT domain-containing protein</fullName>
    </recommendedName>
</protein>
<keyword evidence="10" id="KW-1185">Reference proteome</keyword>
<evidence type="ECO:0000256" key="7">
    <source>
        <dbReference type="RuleBase" id="RU367016"/>
    </source>
</evidence>
<feature type="domain" description="VTT" evidence="8">
    <location>
        <begin position="36"/>
        <end position="159"/>
    </location>
</feature>
<evidence type="ECO:0000256" key="4">
    <source>
        <dbReference type="ARBA" id="ARBA00022692"/>
    </source>
</evidence>
<feature type="transmembrane region" description="Helical" evidence="7">
    <location>
        <begin position="60"/>
        <end position="85"/>
    </location>
</feature>
<feature type="transmembrane region" description="Helical" evidence="7">
    <location>
        <begin position="12"/>
        <end position="40"/>
    </location>
</feature>
<dbReference type="InterPro" id="IPR032818">
    <property type="entry name" value="DedA-like"/>
</dbReference>
<dbReference type="RefSeq" id="WP_158344649.1">
    <property type="nucleotide sequence ID" value="NZ_AP019379.1"/>
</dbReference>
<evidence type="ECO:0000313" key="10">
    <source>
        <dbReference type="Proteomes" id="UP000317544"/>
    </source>
</evidence>
<dbReference type="InterPro" id="IPR032816">
    <property type="entry name" value="VTT_dom"/>
</dbReference>
<dbReference type="Pfam" id="PF09335">
    <property type="entry name" value="VTT_dom"/>
    <property type="match status" value="1"/>
</dbReference>
<gene>
    <name evidence="9" type="primary">yabI</name>
    <name evidence="9" type="ORF">BUCNMO_111</name>
</gene>
<dbReference type="PANTHER" id="PTHR30353:SF15">
    <property type="entry name" value="INNER MEMBRANE PROTEIN YABI"/>
    <property type="match status" value="1"/>
</dbReference>